<evidence type="ECO:0000256" key="2">
    <source>
        <dbReference type="ARBA" id="ARBA00008560"/>
    </source>
</evidence>
<evidence type="ECO:0000313" key="9">
    <source>
        <dbReference type="EMBL" id="KAG9234822.1"/>
    </source>
</evidence>
<feature type="region of interest" description="Disordered" evidence="8">
    <location>
        <begin position="141"/>
        <end position="175"/>
    </location>
</feature>
<dbReference type="Proteomes" id="UP000824998">
    <property type="component" value="Unassembled WGS sequence"/>
</dbReference>
<evidence type="ECO:0000256" key="7">
    <source>
        <dbReference type="ARBA" id="ARBA00039935"/>
    </source>
</evidence>
<comment type="subcellular location">
    <subcellularLocation>
        <location evidence="1">Mitochondrion</location>
    </subcellularLocation>
</comment>
<reference evidence="9" key="1">
    <citation type="journal article" date="2021" name="IMA Fungus">
        <title>Genomic characterization of three marine fungi, including Emericellopsis atlantica sp. nov. with signatures of a generalist lifestyle and marine biomass degradation.</title>
        <authorList>
            <person name="Hagestad O.C."/>
            <person name="Hou L."/>
            <person name="Andersen J.H."/>
            <person name="Hansen E.H."/>
            <person name="Altermark B."/>
            <person name="Li C."/>
            <person name="Kuhnert E."/>
            <person name="Cox R.J."/>
            <person name="Crous P.W."/>
            <person name="Spatafora J.W."/>
            <person name="Lail K."/>
            <person name="Amirebrahimi M."/>
            <person name="Lipzen A."/>
            <person name="Pangilinan J."/>
            <person name="Andreopoulos W."/>
            <person name="Hayes R.D."/>
            <person name="Ng V."/>
            <person name="Grigoriev I.V."/>
            <person name="Jackson S.A."/>
            <person name="Sutton T.D.S."/>
            <person name="Dobson A.D.W."/>
            <person name="Rama T."/>
        </authorList>
    </citation>
    <scope>NUCLEOTIDE SEQUENCE</scope>
    <source>
        <strain evidence="9">TRa018bII</strain>
    </source>
</reference>
<evidence type="ECO:0000256" key="4">
    <source>
        <dbReference type="ARBA" id="ARBA00022980"/>
    </source>
</evidence>
<dbReference type="InterPro" id="IPR051991">
    <property type="entry name" value="Mitoribosomal_protein_bL32"/>
</dbReference>
<protein>
    <recommendedName>
        <fullName evidence="7">Large ribosomal subunit protein bL32m</fullName>
    </recommendedName>
</protein>
<dbReference type="GO" id="GO:0006412">
    <property type="term" value="P:translation"/>
    <property type="evidence" value="ECO:0007669"/>
    <property type="project" value="InterPro"/>
</dbReference>
<feature type="compositionally biased region" description="Basic and acidic residues" evidence="8">
    <location>
        <begin position="141"/>
        <end position="151"/>
    </location>
</feature>
<keyword evidence="4" id="KW-0689">Ribosomal protein</keyword>
<dbReference type="PANTHER" id="PTHR21026">
    <property type="entry name" value="39S RIBOSOMAL PROTEIN L32, MITOCHONDRIAL"/>
    <property type="match status" value="1"/>
</dbReference>
<proteinExistence type="inferred from homology"/>
<organism evidence="9 10">
    <name type="scientific">Amylocarpus encephaloides</name>
    <dbReference type="NCBI Taxonomy" id="45428"/>
    <lineage>
        <taxon>Eukaryota</taxon>
        <taxon>Fungi</taxon>
        <taxon>Dikarya</taxon>
        <taxon>Ascomycota</taxon>
        <taxon>Pezizomycotina</taxon>
        <taxon>Leotiomycetes</taxon>
        <taxon>Helotiales</taxon>
        <taxon>Helotiales incertae sedis</taxon>
        <taxon>Amylocarpus</taxon>
    </lineage>
</organism>
<evidence type="ECO:0000256" key="5">
    <source>
        <dbReference type="ARBA" id="ARBA00023128"/>
    </source>
</evidence>
<keyword evidence="5" id="KW-0496">Mitochondrion</keyword>
<dbReference type="SUPFAM" id="SSF57829">
    <property type="entry name" value="Zn-binding ribosomal proteins"/>
    <property type="match status" value="1"/>
</dbReference>
<dbReference type="NCBIfam" id="TIGR01031">
    <property type="entry name" value="rpmF_bact"/>
    <property type="match status" value="1"/>
</dbReference>
<keyword evidence="6" id="KW-0687">Ribonucleoprotein</keyword>
<comment type="caution">
    <text evidence="9">The sequence shown here is derived from an EMBL/GenBank/DDBJ whole genome shotgun (WGS) entry which is preliminary data.</text>
</comment>
<dbReference type="InterPro" id="IPR011332">
    <property type="entry name" value="Ribosomal_zn-bd"/>
</dbReference>
<dbReference type="EMBL" id="MU251451">
    <property type="protein sequence ID" value="KAG9234822.1"/>
    <property type="molecule type" value="Genomic_DNA"/>
</dbReference>
<dbReference type="GO" id="GO:0003735">
    <property type="term" value="F:structural constituent of ribosome"/>
    <property type="evidence" value="ECO:0007669"/>
    <property type="project" value="InterPro"/>
</dbReference>
<dbReference type="AlphaFoldDB" id="A0A9P8C633"/>
<sequence length="175" mass="19163">MTSAHVTTRSILSLFLPRLSAPSITATSRNSILYSRQLSHPLLPSIALALPASMQLNLPGIIDGLWESILRAVPKKRTSHMKQRSRRMAGKGLKDVTSLNKCSVCGNVKRAHLLCPHCVHEIRNFFKDSVSQYKTADKAALETKEPSKVMKTEATAIRGTESQGSTPTKDVEAAK</sequence>
<dbReference type="Pfam" id="PF01783">
    <property type="entry name" value="Ribosomal_L32p"/>
    <property type="match status" value="1"/>
</dbReference>
<evidence type="ECO:0000256" key="6">
    <source>
        <dbReference type="ARBA" id="ARBA00023274"/>
    </source>
</evidence>
<accession>A0A9P8C633</accession>
<evidence type="ECO:0000313" key="10">
    <source>
        <dbReference type="Proteomes" id="UP000824998"/>
    </source>
</evidence>
<keyword evidence="3" id="KW-0809">Transit peptide</keyword>
<keyword evidence="10" id="KW-1185">Reference proteome</keyword>
<evidence type="ECO:0000256" key="3">
    <source>
        <dbReference type="ARBA" id="ARBA00022946"/>
    </source>
</evidence>
<dbReference type="OrthoDB" id="2014905at2759"/>
<dbReference type="PANTHER" id="PTHR21026:SF2">
    <property type="entry name" value="LARGE RIBOSOMAL SUBUNIT PROTEIN BL32M"/>
    <property type="match status" value="1"/>
</dbReference>
<dbReference type="InterPro" id="IPR002677">
    <property type="entry name" value="Ribosomal_bL32"/>
</dbReference>
<comment type="similarity">
    <text evidence="2">Belongs to the bacterial ribosomal protein bL32 family.</text>
</comment>
<name>A0A9P8C633_9HELO</name>
<dbReference type="GO" id="GO:0005762">
    <property type="term" value="C:mitochondrial large ribosomal subunit"/>
    <property type="evidence" value="ECO:0007669"/>
    <property type="project" value="TreeGrafter"/>
</dbReference>
<evidence type="ECO:0000256" key="1">
    <source>
        <dbReference type="ARBA" id="ARBA00004173"/>
    </source>
</evidence>
<evidence type="ECO:0000256" key="8">
    <source>
        <dbReference type="SAM" id="MobiDB-lite"/>
    </source>
</evidence>
<gene>
    <name evidence="9" type="ORF">BJ875DRAFT_460697</name>
</gene>